<feature type="transmembrane region" description="Helical" evidence="8">
    <location>
        <begin position="182"/>
        <end position="203"/>
    </location>
</feature>
<dbReference type="InterPro" id="IPR006187">
    <property type="entry name" value="Claudin"/>
</dbReference>
<dbReference type="Proteomes" id="UP000824540">
    <property type="component" value="Unassembled WGS sequence"/>
</dbReference>
<evidence type="ECO:0000256" key="2">
    <source>
        <dbReference type="ARBA" id="ARBA00022427"/>
    </source>
</evidence>
<organism evidence="9 10">
    <name type="scientific">Albula glossodonta</name>
    <name type="common">roundjaw bonefish</name>
    <dbReference type="NCBI Taxonomy" id="121402"/>
    <lineage>
        <taxon>Eukaryota</taxon>
        <taxon>Metazoa</taxon>
        <taxon>Chordata</taxon>
        <taxon>Craniata</taxon>
        <taxon>Vertebrata</taxon>
        <taxon>Euteleostomi</taxon>
        <taxon>Actinopterygii</taxon>
        <taxon>Neopterygii</taxon>
        <taxon>Teleostei</taxon>
        <taxon>Albuliformes</taxon>
        <taxon>Albulidae</taxon>
        <taxon>Albula</taxon>
    </lineage>
</organism>
<evidence type="ECO:0000256" key="1">
    <source>
        <dbReference type="ARBA" id="ARBA00008295"/>
    </source>
</evidence>
<evidence type="ECO:0000256" key="4">
    <source>
        <dbReference type="ARBA" id="ARBA00022692"/>
    </source>
</evidence>
<dbReference type="GO" id="GO:0005198">
    <property type="term" value="F:structural molecule activity"/>
    <property type="evidence" value="ECO:0007669"/>
    <property type="project" value="InterPro"/>
</dbReference>
<keyword evidence="3 8" id="KW-1003">Cell membrane</keyword>
<feature type="transmembrane region" description="Helical" evidence="8">
    <location>
        <begin position="143"/>
        <end position="162"/>
    </location>
</feature>
<evidence type="ECO:0000313" key="10">
    <source>
        <dbReference type="Proteomes" id="UP000824540"/>
    </source>
</evidence>
<protein>
    <recommendedName>
        <fullName evidence="8">Claudin</fullName>
    </recommendedName>
</protein>
<comment type="caution">
    <text evidence="9">The sequence shown here is derived from an EMBL/GenBank/DDBJ whole genome shotgun (WGS) entry which is preliminary data.</text>
</comment>
<proteinExistence type="inferred from homology"/>
<evidence type="ECO:0000256" key="5">
    <source>
        <dbReference type="ARBA" id="ARBA00022949"/>
    </source>
</evidence>
<keyword evidence="4 8" id="KW-0812">Transmembrane</keyword>
<dbReference type="Gene3D" id="1.20.140.150">
    <property type="match status" value="1"/>
</dbReference>
<dbReference type="PANTHER" id="PTHR12002">
    <property type="entry name" value="CLAUDIN"/>
    <property type="match status" value="1"/>
</dbReference>
<sequence length="242" mass="25748">MDETDQTPLPPSSDPSAFSCLIMSTALEVTGFFLCVGSWLLTGASVANDYWKVSSFSGSVITSNRLYENLWHSCAEDSAGITNCRDFESMLALPDYVQACRALMIIALILGLIGIIVALLGLKCTKIGSASDRAKGKIALSGGGVFILAGVCTMIAVSWYAARVVQEFYDPFFGGTKFELGTGLYMGWGGATLSFLGGALLGCSCKRGDTRPPKSYYSAPASEQKIYRAAPSTEKDSARAFV</sequence>
<evidence type="ECO:0000256" key="8">
    <source>
        <dbReference type="RuleBase" id="RU060637"/>
    </source>
</evidence>
<dbReference type="OrthoDB" id="9933182at2759"/>
<dbReference type="AlphaFoldDB" id="A0A8T2NLI8"/>
<dbReference type="EMBL" id="JAFBMS010000066">
    <property type="protein sequence ID" value="KAG9338502.1"/>
    <property type="molecule type" value="Genomic_DNA"/>
</dbReference>
<comment type="subcellular location">
    <subcellularLocation>
        <location evidence="8">Cell junction</location>
        <location evidence="8">Tight junction</location>
    </subcellularLocation>
    <subcellularLocation>
        <location evidence="8">Cell membrane</location>
        <topology evidence="8">Multi-pass membrane protein</topology>
    </subcellularLocation>
</comment>
<dbReference type="GO" id="GO:0005886">
    <property type="term" value="C:plasma membrane"/>
    <property type="evidence" value="ECO:0007669"/>
    <property type="project" value="UniProtKB-SubCell"/>
</dbReference>
<feature type="transmembrane region" description="Helical" evidence="8">
    <location>
        <begin position="102"/>
        <end position="122"/>
    </location>
</feature>
<evidence type="ECO:0000313" key="9">
    <source>
        <dbReference type="EMBL" id="KAG9338502.1"/>
    </source>
</evidence>
<dbReference type="InterPro" id="IPR004031">
    <property type="entry name" value="PMP22/EMP/MP20/Claudin"/>
</dbReference>
<dbReference type="GO" id="GO:0005923">
    <property type="term" value="C:bicellular tight junction"/>
    <property type="evidence" value="ECO:0007669"/>
    <property type="project" value="UniProtKB-SubCell"/>
</dbReference>
<dbReference type="InterPro" id="IPR017974">
    <property type="entry name" value="Claudin_CS"/>
</dbReference>
<keyword evidence="7 8" id="KW-0472">Membrane</keyword>
<dbReference type="PROSITE" id="PS01346">
    <property type="entry name" value="CLAUDIN"/>
    <property type="match status" value="1"/>
</dbReference>
<dbReference type="Pfam" id="PF00822">
    <property type="entry name" value="PMP22_Claudin"/>
    <property type="match status" value="1"/>
</dbReference>
<reference evidence="9" key="1">
    <citation type="thesis" date="2021" institute="BYU ScholarsArchive" country="Provo, UT, USA">
        <title>Applications of and Algorithms for Genome Assembly and Genomic Analyses with an Emphasis on Marine Teleosts.</title>
        <authorList>
            <person name="Pickett B.D."/>
        </authorList>
    </citation>
    <scope>NUCLEOTIDE SEQUENCE</scope>
    <source>
        <strain evidence="9">HI-2016</strain>
    </source>
</reference>
<comment type="similarity">
    <text evidence="1 8">Belongs to the claudin family.</text>
</comment>
<feature type="transmembrane region" description="Helical" evidence="8">
    <location>
        <begin position="20"/>
        <end position="41"/>
    </location>
</feature>
<evidence type="ECO:0000256" key="7">
    <source>
        <dbReference type="ARBA" id="ARBA00023136"/>
    </source>
</evidence>
<gene>
    <name evidence="9" type="ORF">JZ751_025737</name>
</gene>
<keyword evidence="5 8" id="KW-0965">Cell junction</keyword>
<evidence type="ECO:0000256" key="6">
    <source>
        <dbReference type="ARBA" id="ARBA00022989"/>
    </source>
</evidence>
<keyword evidence="2 8" id="KW-0796">Tight junction</keyword>
<keyword evidence="10" id="KW-1185">Reference proteome</keyword>
<accession>A0A8T2NLI8</accession>
<name>A0A8T2NLI8_9TELE</name>
<dbReference type="FunFam" id="1.20.140.150:FF:000001">
    <property type="entry name" value="Claudin"/>
    <property type="match status" value="1"/>
</dbReference>
<evidence type="ECO:0000256" key="3">
    <source>
        <dbReference type="ARBA" id="ARBA00022475"/>
    </source>
</evidence>
<comment type="function">
    <text evidence="8">Claudins function as major constituents of the tight junction complexes that regulate the permeability of epithelia.</text>
</comment>
<dbReference type="PRINTS" id="PR01077">
    <property type="entry name" value="CLAUDIN"/>
</dbReference>
<keyword evidence="6 8" id="KW-1133">Transmembrane helix</keyword>